<dbReference type="InterPro" id="IPR015404">
    <property type="entry name" value="Vps5_C"/>
</dbReference>
<keyword evidence="8" id="KW-0175">Coiled coil</keyword>
<evidence type="ECO:0000256" key="1">
    <source>
        <dbReference type="ARBA" id="ARBA00004184"/>
    </source>
</evidence>
<dbReference type="SUPFAM" id="SSF64268">
    <property type="entry name" value="PX domain"/>
    <property type="match status" value="1"/>
</dbReference>
<evidence type="ECO:0000313" key="11">
    <source>
        <dbReference type="EnsemblMetazoa" id="XP_038067970.1"/>
    </source>
</evidence>
<evidence type="ECO:0000256" key="6">
    <source>
        <dbReference type="ARBA" id="ARBA00023121"/>
    </source>
</evidence>
<dbReference type="PROSITE" id="PS50195">
    <property type="entry name" value="PX"/>
    <property type="match status" value="1"/>
</dbReference>
<dbReference type="InterPro" id="IPR036871">
    <property type="entry name" value="PX_dom_sf"/>
</dbReference>
<reference evidence="11" key="1">
    <citation type="submission" date="2022-11" db="UniProtKB">
        <authorList>
            <consortium name="EnsemblMetazoa"/>
        </authorList>
    </citation>
    <scope>IDENTIFICATION</scope>
</reference>
<dbReference type="GO" id="GO:0061709">
    <property type="term" value="P:reticulophagy"/>
    <property type="evidence" value="ECO:0007669"/>
    <property type="project" value="TreeGrafter"/>
</dbReference>
<evidence type="ECO:0000256" key="9">
    <source>
        <dbReference type="SAM" id="MobiDB-lite"/>
    </source>
</evidence>
<dbReference type="GO" id="GO:0035091">
    <property type="term" value="F:phosphatidylinositol binding"/>
    <property type="evidence" value="ECO:0007669"/>
    <property type="project" value="InterPro"/>
</dbReference>
<dbReference type="InterPro" id="IPR001683">
    <property type="entry name" value="PX_dom"/>
</dbReference>
<dbReference type="SMART" id="SM00312">
    <property type="entry name" value="PX"/>
    <property type="match status" value="1"/>
</dbReference>
<dbReference type="AlphaFoldDB" id="A0A914AV49"/>
<sequence length="486" mass="55615">MSANMADETQKTDSRDVEEDPLQNPLSSGTDDEEDIIAVIRAPAKVSSTEGRPSAIMGSMKLEEEPDVKDLFITVDDFQKHVFTIDTYITYRVFTRTTRSAFDEPEYSVRRRYQDFLWLRQKLLETEETHIIPPLPEKHSMRMDRLSKDFTITRQAALHKFMQRISEHPVVSFNEYLKVFLTAKAWELTSHRKASSGIVSRIGSTIKTTTSALMLKNRSPEFTMMTEYINTFAEKMSSVDRISQRILKEQMDLGAEYESYGPTYRLWGNSEVELADTLGSLGDCLDKCAKSVKDMTLSIETNFLPAAKEYMLYSDAVKGTLRKRDYIQMEYELACEELTRKKNEREQVKISDQNYSLGAIMGKDPSDVKEAKSTKLESQIDKLQKQVDFLSDKSEVANADMKADMERWHRNKRKDVKEMFTGLAAGQVESYKQCLDAWEEVIEVLKSEKRHSDDVGNSLFQTSEPSVHAAGGGDSQLNGREEDEKE</sequence>
<dbReference type="EnsemblMetazoa" id="XM_038212042.1">
    <property type="protein sequence ID" value="XP_038067970.1"/>
    <property type="gene ID" value="LOC119737588"/>
</dbReference>
<dbReference type="CDD" id="cd06860">
    <property type="entry name" value="PX_SNX7_30_like"/>
    <property type="match status" value="1"/>
</dbReference>
<dbReference type="OrthoDB" id="205639at2759"/>
<keyword evidence="4" id="KW-0813">Transport</keyword>
<dbReference type="Gene3D" id="1.20.1270.60">
    <property type="entry name" value="Arfaptin homology (AH) domain/BAR domain"/>
    <property type="match status" value="1"/>
</dbReference>
<dbReference type="PANTHER" id="PTHR45949:SF2">
    <property type="entry name" value="SORTING NEXIN-4"/>
    <property type="match status" value="1"/>
</dbReference>
<keyword evidence="7" id="KW-0472">Membrane</keyword>
<dbReference type="Pfam" id="PF09325">
    <property type="entry name" value="Vps5"/>
    <property type="match status" value="1"/>
</dbReference>
<proteinExistence type="inferred from homology"/>
<dbReference type="GO" id="GO:0015031">
    <property type="term" value="P:protein transport"/>
    <property type="evidence" value="ECO:0007669"/>
    <property type="project" value="TreeGrafter"/>
</dbReference>
<evidence type="ECO:0000256" key="5">
    <source>
        <dbReference type="ARBA" id="ARBA00022490"/>
    </source>
</evidence>
<evidence type="ECO:0000256" key="2">
    <source>
        <dbReference type="ARBA" id="ARBA00004496"/>
    </source>
</evidence>
<dbReference type="PANTHER" id="PTHR45949">
    <property type="entry name" value="SORTING NEXIN-4"/>
    <property type="match status" value="1"/>
</dbReference>
<evidence type="ECO:0000313" key="12">
    <source>
        <dbReference type="Proteomes" id="UP000887568"/>
    </source>
</evidence>
<dbReference type="GO" id="GO:0005769">
    <property type="term" value="C:early endosome"/>
    <property type="evidence" value="ECO:0007669"/>
    <property type="project" value="TreeGrafter"/>
</dbReference>
<keyword evidence="12" id="KW-1185">Reference proteome</keyword>
<evidence type="ECO:0000256" key="7">
    <source>
        <dbReference type="ARBA" id="ARBA00023136"/>
    </source>
</evidence>
<evidence type="ECO:0000256" key="4">
    <source>
        <dbReference type="ARBA" id="ARBA00022448"/>
    </source>
</evidence>
<dbReference type="Pfam" id="PF00787">
    <property type="entry name" value="PX"/>
    <property type="match status" value="1"/>
</dbReference>
<dbReference type="SUPFAM" id="SSF103657">
    <property type="entry name" value="BAR/IMD domain-like"/>
    <property type="match status" value="1"/>
</dbReference>
<feature type="coiled-coil region" evidence="8">
    <location>
        <begin position="366"/>
        <end position="400"/>
    </location>
</feature>
<feature type="region of interest" description="Disordered" evidence="9">
    <location>
        <begin position="1"/>
        <end position="35"/>
    </location>
</feature>
<dbReference type="GO" id="GO:0032456">
    <property type="term" value="P:endocytic recycling"/>
    <property type="evidence" value="ECO:0007669"/>
    <property type="project" value="TreeGrafter"/>
</dbReference>
<accession>A0A914AV49</accession>
<dbReference type="Proteomes" id="UP000887568">
    <property type="component" value="Unplaced"/>
</dbReference>
<dbReference type="GeneID" id="119737588"/>
<name>A0A914AV49_PATMI</name>
<dbReference type="GO" id="GO:0000422">
    <property type="term" value="P:autophagy of mitochondrion"/>
    <property type="evidence" value="ECO:0007669"/>
    <property type="project" value="TreeGrafter"/>
</dbReference>
<organism evidence="11 12">
    <name type="scientific">Patiria miniata</name>
    <name type="common">Bat star</name>
    <name type="synonym">Asterina miniata</name>
    <dbReference type="NCBI Taxonomy" id="46514"/>
    <lineage>
        <taxon>Eukaryota</taxon>
        <taxon>Metazoa</taxon>
        <taxon>Echinodermata</taxon>
        <taxon>Eleutherozoa</taxon>
        <taxon>Asterozoa</taxon>
        <taxon>Asteroidea</taxon>
        <taxon>Valvatacea</taxon>
        <taxon>Valvatida</taxon>
        <taxon>Asterinidae</taxon>
        <taxon>Patiria</taxon>
    </lineage>
</organism>
<protein>
    <recommendedName>
        <fullName evidence="10">PX domain-containing protein</fullName>
    </recommendedName>
</protein>
<dbReference type="GO" id="GO:0000407">
    <property type="term" value="C:phagophore assembly site"/>
    <property type="evidence" value="ECO:0007669"/>
    <property type="project" value="TreeGrafter"/>
</dbReference>
<dbReference type="RefSeq" id="XP_038067970.1">
    <property type="nucleotide sequence ID" value="XM_038212042.1"/>
</dbReference>
<comment type="subcellular location">
    <subcellularLocation>
        <location evidence="2">Cytoplasm</location>
    </subcellularLocation>
    <subcellularLocation>
        <location evidence="1">Endomembrane system</location>
        <topology evidence="1">Peripheral membrane protein</topology>
    </subcellularLocation>
</comment>
<keyword evidence="6" id="KW-0446">Lipid-binding</keyword>
<evidence type="ECO:0000259" key="10">
    <source>
        <dbReference type="PROSITE" id="PS50195"/>
    </source>
</evidence>
<feature type="region of interest" description="Disordered" evidence="9">
    <location>
        <begin position="450"/>
        <end position="486"/>
    </location>
</feature>
<dbReference type="Gene3D" id="3.30.1520.10">
    <property type="entry name" value="Phox-like domain"/>
    <property type="match status" value="1"/>
</dbReference>
<evidence type="ECO:0000256" key="3">
    <source>
        <dbReference type="ARBA" id="ARBA00010883"/>
    </source>
</evidence>
<comment type="similarity">
    <text evidence="3">Belongs to the sorting nexin family.</text>
</comment>
<dbReference type="InterPro" id="IPR027267">
    <property type="entry name" value="AH/BAR_dom_sf"/>
</dbReference>
<evidence type="ECO:0000256" key="8">
    <source>
        <dbReference type="SAM" id="Coils"/>
    </source>
</evidence>
<dbReference type="GO" id="GO:0034727">
    <property type="term" value="P:piecemeal microautophagy of the nucleus"/>
    <property type="evidence" value="ECO:0007669"/>
    <property type="project" value="TreeGrafter"/>
</dbReference>
<dbReference type="OMA" id="WSLHRFI"/>
<feature type="domain" description="PX" evidence="10">
    <location>
        <begin position="69"/>
        <end position="188"/>
    </location>
</feature>
<keyword evidence="5" id="KW-0963">Cytoplasm</keyword>